<gene>
    <name evidence="1" type="ORF">K7C98_28950</name>
</gene>
<keyword evidence="2" id="KW-1185">Reference proteome</keyword>
<dbReference type="RefSeq" id="WP_224195027.1">
    <property type="nucleotide sequence ID" value="NZ_JAIRAU010000040.1"/>
</dbReference>
<dbReference type="EMBL" id="JAIRAU010000040">
    <property type="protein sequence ID" value="MBZ5713283.1"/>
    <property type="molecule type" value="Genomic_DNA"/>
</dbReference>
<name>A0ABS7TYK6_9BACT</name>
<dbReference type="Proteomes" id="UP001139031">
    <property type="component" value="Unassembled WGS sequence"/>
</dbReference>
<comment type="caution">
    <text evidence="1">The sequence shown here is derived from an EMBL/GenBank/DDBJ whole genome shotgun (WGS) entry which is preliminary data.</text>
</comment>
<evidence type="ECO:0000313" key="2">
    <source>
        <dbReference type="Proteomes" id="UP001139031"/>
    </source>
</evidence>
<proteinExistence type="predicted"/>
<sequence>MTAADELRSRCATVDWMAATNGEQGVVPMICSTFTSTQELLDYVWATFPPRRRPPPRTYGSLWLLRNRASGETVPLDRSGATPVAAVDFVPGAEFEVVMLPPET</sequence>
<reference evidence="1" key="1">
    <citation type="submission" date="2021-08" db="EMBL/GenBank/DDBJ databases">
        <authorList>
            <person name="Stevens D.C."/>
        </authorList>
    </citation>
    <scope>NUCLEOTIDE SEQUENCE</scope>
    <source>
        <strain evidence="1">DSM 53165</strain>
    </source>
</reference>
<accession>A0ABS7TYK6</accession>
<organism evidence="1 2">
    <name type="scientific">Nannocystis pusilla</name>
    <dbReference type="NCBI Taxonomy" id="889268"/>
    <lineage>
        <taxon>Bacteria</taxon>
        <taxon>Pseudomonadati</taxon>
        <taxon>Myxococcota</taxon>
        <taxon>Polyangia</taxon>
        <taxon>Nannocystales</taxon>
        <taxon>Nannocystaceae</taxon>
        <taxon>Nannocystis</taxon>
    </lineage>
</organism>
<protein>
    <submittedName>
        <fullName evidence="1">Uncharacterized protein</fullName>
    </submittedName>
</protein>
<evidence type="ECO:0000313" key="1">
    <source>
        <dbReference type="EMBL" id="MBZ5713283.1"/>
    </source>
</evidence>